<name>A0ACB9ZM63_CATRO</name>
<evidence type="ECO:0000313" key="2">
    <source>
        <dbReference type="Proteomes" id="UP001060085"/>
    </source>
</evidence>
<accession>A0ACB9ZM63</accession>
<reference evidence="2" key="1">
    <citation type="journal article" date="2023" name="Nat. Plants">
        <title>Single-cell RNA sequencing provides a high-resolution roadmap for understanding the multicellular compartmentation of specialized metabolism.</title>
        <authorList>
            <person name="Sun S."/>
            <person name="Shen X."/>
            <person name="Li Y."/>
            <person name="Li Y."/>
            <person name="Wang S."/>
            <person name="Li R."/>
            <person name="Zhang H."/>
            <person name="Shen G."/>
            <person name="Guo B."/>
            <person name="Wei J."/>
            <person name="Xu J."/>
            <person name="St-Pierre B."/>
            <person name="Chen S."/>
            <person name="Sun C."/>
        </authorList>
    </citation>
    <scope>NUCLEOTIDE SEQUENCE [LARGE SCALE GENOMIC DNA]</scope>
</reference>
<evidence type="ECO:0000313" key="1">
    <source>
        <dbReference type="EMBL" id="KAI5648693.1"/>
    </source>
</evidence>
<proteinExistence type="predicted"/>
<dbReference type="EMBL" id="CM044708">
    <property type="protein sequence ID" value="KAI5648693.1"/>
    <property type="molecule type" value="Genomic_DNA"/>
</dbReference>
<dbReference type="Proteomes" id="UP001060085">
    <property type="component" value="Linkage Group LG08"/>
</dbReference>
<protein>
    <submittedName>
        <fullName evidence="1">Uncharacterized protein</fullName>
    </submittedName>
</protein>
<gene>
    <name evidence="1" type="ORF">M9H77_34698</name>
</gene>
<organism evidence="1 2">
    <name type="scientific">Catharanthus roseus</name>
    <name type="common">Madagascar periwinkle</name>
    <name type="synonym">Vinca rosea</name>
    <dbReference type="NCBI Taxonomy" id="4058"/>
    <lineage>
        <taxon>Eukaryota</taxon>
        <taxon>Viridiplantae</taxon>
        <taxon>Streptophyta</taxon>
        <taxon>Embryophyta</taxon>
        <taxon>Tracheophyta</taxon>
        <taxon>Spermatophyta</taxon>
        <taxon>Magnoliopsida</taxon>
        <taxon>eudicotyledons</taxon>
        <taxon>Gunneridae</taxon>
        <taxon>Pentapetalae</taxon>
        <taxon>asterids</taxon>
        <taxon>lamiids</taxon>
        <taxon>Gentianales</taxon>
        <taxon>Apocynaceae</taxon>
        <taxon>Rauvolfioideae</taxon>
        <taxon>Vinceae</taxon>
        <taxon>Catharanthinae</taxon>
        <taxon>Catharanthus</taxon>
    </lineage>
</organism>
<keyword evidence="2" id="KW-1185">Reference proteome</keyword>
<sequence length="110" mass="12272">MNRATPGGAGGVNTVGNYATVLRAQSAAKDKGYFDVLYLDCVQKKYLEEVSSCNVFIVKSFVSYSVNYMEECAASMKTQYQTTLHMFGRTFQGLSKYRKYLKCDSSKVAL</sequence>
<comment type="caution">
    <text evidence="1">The sequence shown here is derived from an EMBL/GenBank/DDBJ whole genome shotgun (WGS) entry which is preliminary data.</text>
</comment>